<feature type="domain" description="Signal transduction histidine kinase subgroup 3 dimerisation and phosphoacceptor" evidence="5">
    <location>
        <begin position="32"/>
        <end position="94"/>
    </location>
</feature>
<evidence type="ECO:0000256" key="4">
    <source>
        <dbReference type="SAM" id="MobiDB-lite"/>
    </source>
</evidence>
<accession>A0ABW6DYA3</accession>
<dbReference type="InterPro" id="IPR050482">
    <property type="entry name" value="Sensor_HK_TwoCompSys"/>
</dbReference>
<keyword evidence="7" id="KW-1185">Reference proteome</keyword>
<proteinExistence type="predicted"/>
<keyword evidence="2 6" id="KW-0418">Kinase</keyword>
<dbReference type="InterPro" id="IPR011712">
    <property type="entry name" value="Sig_transdc_His_kin_sub3_dim/P"/>
</dbReference>
<dbReference type="Pfam" id="PF07730">
    <property type="entry name" value="HisKA_3"/>
    <property type="match status" value="1"/>
</dbReference>
<feature type="region of interest" description="Disordered" evidence="4">
    <location>
        <begin position="180"/>
        <end position="213"/>
    </location>
</feature>
<reference evidence="6 7" key="1">
    <citation type="submission" date="2024-09" db="EMBL/GenBank/DDBJ databases">
        <title>The Natural Products Discovery Center: Release of the First 8490 Sequenced Strains for Exploring Actinobacteria Biosynthetic Diversity.</title>
        <authorList>
            <person name="Kalkreuter E."/>
            <person name="Kautsar S.A."/>
            <person name="Yang D."/>
            <person name="Bader C.D."/>
            <person name="Teijaro C.N."/>
            <person name="Fluegel L."/>
            <person name="Davis C.M."/>
            <person name="Simpson J.R."/>
            <person name="Lauterbach L."/>
            <person name="Steele A.D."/>
            <person name="Gui C."/>
            <person name="Meng S."/>
            <person name="Li G."/>
            <person name="Viehrig K."/>
            <person name="Ye F."/>
            <person name="Su P."/>
            <person name="Kiefer A.F."/>
            <person name="Nichols A."/>
            <person name="Cepeda A.J."/>
            <person name="Yan W."/>
            <person name="Fan B."/>
            <person name="Jiang Y."/>
            <person name="Adhikari A."/>
            <person name="Zheng C.-J."/>
            <person name="Schuster L."/>
            <person name="Cowan T.M."/>
            <person name="Smanski M.J."/>
            <person name="Chevrette M.G."/>
            <person name="De Carvalho L.P.S."/>
            <person name="Shen B."/>
        </authorList>
    </citation>
    <scope>NUCLEOTIDE SEQUENCE [LARGE SCALE GENOMIC DNA]</scope>
    <source>
        <strain evidence="6 7">NPDC058584</strain>
    </source>
</reference>
<dbReference type="InterPro" id="IPR036890">
    <property type="entry name" value="HATPase_C_sf"/>
</dbReference>
<dbReference type="GO" id="GO:0016301">
    <property type="term" value="F:kinase activity"/>
    <property type="evidence" value="ECO:0007669"/>
    <property type="project" value="UniProtKB-KW"/>
</dbReference>
<evidence type="ECO:0000313" key="7">
    <source>
        <dbReference type="Proteomes" id="UP001598300"/>
    </source>
</evidence>
<gene>
    <name evidence="6" type="ORF">ACFWR3_15745</name>
</gene>
<keyword evidence="3" id="KW-0902">Two-component regulatory system</keyword>
<dbReference type="EMBL" id="JBHXPM010000013">
    <property type="protein sequence ID" value="MFD3957517.1"/>
    <property type="molecule type" value="Genomic_DNA"/>
</dbReference>
<evidence type="ECO:0000256" key="2">
    <source>
        <dbReference type="ARBA" id="ARBA00022777"/>
    </source>
</evidence>
<organism evidence="6 7">
    <name type="scientific">Streptomyces bacillaris</name>
    <dbReference type="NCBI Taxonomy" id="68179"/>
    <lineage>
        <taxon>Bacteria</taxon>
        <taxon>Bacillati</taxon>
        <taxon>Actinomycetota</taxon>
        <taxon>Actinomycetes</taxon>
        <taxon>Kitasatosporales</taxon>
        <taxon>Streptomycetaceae</taxon>
        <taxon>Streptomyces</taxon>
    </lineage>
</organism>
<evidence type="ECO:0000256" key="3">
    <source>
        <dbReference type="ARBA" id="ARBA00023012"/>
    </source>
</evidence>
<dbReference type="PANTHER" id="PTHR24421:SF63">
    <property type="entry name" value="SENSOR HISTIDINE KINASE DESK"/>
    <property type="match status" value="1"/>
</dbReference>
<dbReference type="Gene3D" id="3.30.565.10">
    <property type="entry name" value="Histidine kinase-like ATPase, C-terminal domain"/>
    <property type="match status" value="1"/>
</dbReference>
<evidence type="ECO:0000313" key="6">
    <source>
        <dbReference type="EMBL" id="MFD3957517.1"/>
    </source>
</evidence>
<sequence>MAQALHVPSARAAEDAGTAAVDALRRRIAVRERVRFARDLHDLLGPRLLAITLQCELALRLMDRTPESARSRLAEALSGMREIQQEARRVAHGYHCLSLDTEIESVRSLLEGAGVRAEAEPGPAGVALPPLLQTVLATTVREASANVLRHSRARVCRIAVDAPPGEVVLTVSNDGVCGAGRPNPLTETGGSGDSGDSWAVGEREEGGPGVGPGLGLRSLAERIAVVGGVLAHGPYPSGHYTLTARFPLPGPAPDGPVVSLPV</sequence>
<dbReference type="Gene3D" id="1.20.5.1930">
    <property type="match status" value="1"/>
</dbReference>
<evidence type="ECO:0000259" key="5">
    <source>
        <dbReference type="Pfam" id="PF07730"/>
    </source>
</evidence>
<name>A0ABW6DYA3_9ACTN</name>
<dbReference type="SUPFAM" id="SSF55874">
    <property type="entry name" value="ATPase domain of HSP90 chaperone/DNA topoisomerase II/histidine kinase"/>
    <property type="match status" value="1"/>
</dbReference>
<keyword evidence="1" id="KW-0808">Transferase</keyword>
<evidence type="ECO:0000256" key="1">
    <source>
        <dbReference type="ARBA" id="ARBA00022679"/>
    </source>
</evidence>
<comment type="caution">
    <text evidence="6">The sequence shown here is derived from an EMBL/GenBank/DDBJ whole genome shotgun (WGS) entry which is preliminary data.</text>
</comment>
<protein>
    <submittedName>
        <fullName evidence="6">Sensor histidine kinase</fullName>
    </submittedName>
</protein>
<dbReference type="RefSeq" id="WP_244210318.1">
    <property type="nucleotide sequence ID" value="NZ_JBHVRE010000014.1"/>
</dbReference>
<dbReference type="Proteomes" id="UP001598300">
    <property type="component" value="Unassembled WGS sequence"/>
</dbReference>
<dbReference type="PANTHER" id="PTHR24421">
    <property type="entry name" value="NITRATE/NITRITE SENSOR PROTEIN NARX-RELATED"/>
    <property type="match status" value="1"/>
</dbReference>